<sequence length="85" mass="9689">MEQTNEGINVLGTDKAVFMKQLGNLEEKEQYEVSKQELLHAEFDSAWYSRAKTSATPAETKAAEVVYKIREHERENLFGNRPGEA</sequence>
<comment type="caution">
    <text evidence="1">The sequence shown here is derived from an EMBL/GenBank/DDBJ whole genome shotgun (WGS) entry which is preliminary data.</text>
</comment>
<accession>A0A4U0VUE1</accession>
<dbReference type="AlphaFoldDB" id="A0A4U0VUE1"/>
<reference evidence="1 2" key="1">
    <citation type="submission" date="2017-03" db="EMBL/GenBank/DDBJ databases">
        <title>Genomes of endolithic fungi from Antarctica.</title>
        <authorList>
            <person name="Coleine C."/>
            <person name="Masonjones S."/>
            <person name="Stajich J.E."/>
        </authorList>
    </citation>
    <scope>NUCLEOTIDE SEQUENCE [LARGE SCALE GENOMIC DNA]</scope>
    <source>
        <strain evidence="1 2">CCFEE 5187</strain>
    </source>
</reference>
<protein>
    <submittedName>
        <fullName evidence="1">Uncharacterized protein</fullName>
    </submittedName>
</protein>
<dbReference type="EMBL" id="NAJN01002398">
    <property type="protein sequence ID" value="TKA53260.1"/>
    <property type="molecule type" value="Genomic_DNA"/>
</dbReference>
<dbReference type="Proteomes" id="UP000308768">
    <property type="component" value="Unassembled WGS sequence"/>
</dbReference>
<feature type="non-terminal residue" evidence="1">
    <location>
        <position position="85"/>
    </location>
</feature>
<name>A0A4U0VUE1_9PEZI</name>
<proteinExistence type="predicted"/>
<dbReference type="OrthoDB" id="7202371at2759"/>
<organism evidence="1 2">
    <name type="scientific">Cryomyces minteri</name>
    <dbReference type="NCBI Taxonomy" id="331657"/>
    <lineage>
        <taxon>Eukaryota</taxon>
        <taxon>Fungi</taxon>
        <taxon>Dikarya</taxon>
        <taxon>Ascomycota</taxon>
        <taxon>Pezizomycotina</taxon>
        <taxon>Dothideomycetes</taxon>
        <taxon>Dothideomycetes incertae sedis</taxon>
        <taxon>Cryomyces</taxon>
    </lineage>
</organism>
<keyword evidence="2" id="KW-1185">Reference proteome</keyword>
<gene>
    <name evidence="1" type="ORF">B0A49_11724</name>
</gene>
<evidence type="ECO:0000313" key="2">
    <source>
        <dbReference type="Proteomes" id="UP000308768"/>
    </source>
</evidence>
<evidence type="ECO:0000313" key="1">
    <source>
        <dbReference type="EMBL" id="TKA53260.1"/>
    </source>
</evidence>